<dbReference type="GO" id="GO:0051537">
    <property type="term" value="F:2 iron, 2 sulfur cluster binding"/>
    <property type="evidence" value="ECO:0007669"/>
    <property type="project" value="UniProtKB-KW"/>
</dbReference>
<protein>
    <recommendedName>
        <fullName evidence="5">Iron-binding zinc finger CDGSH type domain-containing protein</fullName>
    </recommendedName>
</protein>
<dbReference type="Pfam" id="PF09360">
    <property type="entry name" value="zf-CDGSH"/>
    <property type="match status" value="2"/>
</dbReference>
<dbReference type="AlphaFoldDB" id="A0A9X0WHH5"/>
<evidence type="ECO:0000313" key="6">
    <source>
        <dbReference type="EMBL" id="MBK1644655.1"/>
    </source>
</evidence>
<dbReference type="RefSeq" id="WP_200387450.1">
    <property type="nucleotide sequence ID" value="NZ_NRSD01000006.1"/>
</dbReference>
<feature type="domain" description="Iron-binding zinc finger CDGSH type" evidence="5">
    <location>
        <begin position="102"/>
        <end position="139"/>
    </location>
</feature>
<name>A0A9X0WHH5_9GAMM</name>
<evidence type="ECO:0000313" key="7">
    <source>
        <dbReference type="Proteomes" id="UP001138802"/>
    </source>
</evidence>
<evidence type="ECO:0000256" key="2">
    <source>
        <dbReference type="ARBA" id="ARBA00022723"/>
    </source>
</evidence>
<evidence type="ECO:0000256" key="4">
    <source>
        <dbReference type="ARBA" id="ARBA00023014"/>
    </source>
</evidence>
<dbReference type="SMART" id="SM00704">
    <property type="entry name" value="ZnF_CDGSH"/>
    <property type="match status" value="2"/>
</dbReference>
<proteinExistence type="predicted"/>
<comment type="caution">
    <text evidence="6">The sequence shown here is derived from an EMBL/GenBank/DDBJ whole genome shotgun (WGS) entry which is preliminary data.</text>
</comment>
<dbReference type="Pfam" id="PF06902">
    <property type="entry name" value="Fer4_19"/>
    <property type="match status" value="1"/>
</dbReference>
<dbReference type="GO" id="GO:0046872">
    <property type="term" value="F:metal ion binding"/>
    <property type="evidence" value="ECO:0007669"/>
    <property type="project" value="UniProtKB-KW"/>
</dbReference>
<dbReference type="PANTHER" id="PTHR46491">
    <property type="entry name" value="CDGSH IRON SULFUR DOMAIN PROTEIN HOMOLOG"/>
    <property type="match status" value="1"/>
</dbReference>
<dbReference type="EMBL" id="NRSD01000006">
    <property type="protein sequence ID" value="MBK1644655.1"/>
    <property type="molecule type" value="Genomic_DNA"/>
</dbReference>
<dbReference type="InterPro" id="IPR018967">
    <property type="entry name" value="FeS-contain_CDGSH-typ"/>
</dbReference>
<reference evidence="6 7" key="1">
    <citation type="journal article" date="2020" name="Microorganisms">
        <title>Osmotic Adaptation and Compatible Solute Biosynthesis of Phototrophic Bacteria as Revealed from Genome Analyses.</title>
        <authorList>
            <person name="Imhoff J.F."/>
            <person name="Rahn T."/>
            <person name="Kunzel S."/>
            <person name="Keller A."/>
            <person name="Neulinger S.C."/>
        </authorList>
    </citation>
    <scope>NUCLEOTIDE SEQUENCE [LARGE SCALE GENOMIC DNA]</scope>
    <source>
        <strain evidence="6 7">DSM 21303</strain>
    </source>
</reference>
<keyword evidence="3" id="KW-0408">Iron</keyword>
<dbReference type="GO" id="GO:0005737">
    <property type="term" value="C:cytoplasm"/>
    <property type="evidence" value="ECO:0007669"/>
    <property type="project" value="UniProtKB-ARBA"/>
</dbReference>
<dbReference type="PANTHER" id="PTHR46491:SF3">
    <property type="entry name" value="CDGSH IRON-SULFUR DOMAIN-CONTAINING PROTEIN 3, MITOCHONDRIAL"/>
    <property type="match status" value="1"/>
</dbReference>
<organism evidence="6 7">
    <name type="scientific">Thiocapsa imhoffii</name>
    <dbReference type="NCBI Taxonomy" id="382777"/>
    <lineage>
        <taxon>Bacteria</taxon>
        <taxon>Pseudomonadati</taxon>
        <taxon>Pseudomonadota</taxon>
        <taxon>Gammaproteobacteria</taxon>
        <taxon>Chromatiales</taxon>
        <taxon>Chromatiaceae</taxon>
        <taxon>Thiocapsa</taxon>
    </lineage>
</organism>
<keyword evidence="7" id="KW-1185">Reference proteome</keyword>
<dbReference type="InterPro" id="IPR010693">
    <property type="entry name" value="Divergent_4Fe-4S_mono-cluster"/>
</dbReference>
<gene>
    <name evidence="6" type="ORF">CKO25_08325</name>
</gene>
<feature type="domain" description="Iron-binding zinc finger CDGSH type" evidence="5">
    <location>
        <begin position="178"/>
        <end position="214"/>
    </location>
</feature>
<accession>A0A9X0WHH5</accession>
<evidence type="ECO:0000259" key="5">
    <source>
        <dbReference type="SMART" id="SM00704"/>
    </source>
</evidence>
<keyword evidence="2" id="KW-0479">Metal-binding</keyword>
<sequence length="215" mass="22641">MSDKQQLDFAGREIDVHFDGRLCIHIGECGYAKGDLFVGGREPWCDPDAATTAEVREIVERCPSGALTYQDKSGVPETAPAENVAMVASNGPLYLTGDLDIQGAAEDMPGVRFRAALCRCGASQNKPFCDNSHVEAGFVDAGAVGDRGAGLTATGGSLKVELRPDGPMVLSGNLSIRAGSGRLAWQGEKAFLCRCGASNNKPFCDGMHKKIGFKG</sequence>
<dbReference type="Proteomes" id="UP001138802">
    <property type="component" value="Unassembled WGS sequence"/>
</dbReference>
<dbReference type="Gene3D" id="3.40.5.90">
    <property type="entry name" value="CDGSH iron-sulfur domain, mitoNEET-type"/>
    <property type="match status" value="2"/>
</dbReference>
<evidence type="ECO:0000256" key="3">
    <source>
        <dbReference type="ARBA" id="ARBA00023004"/>
    </source>
</evidence>
<dbReference type="InterPro" id="IPR042216">
    <property type="entry name" value="MitoNEET_CISD"/>
</dbReference>
<evidence type="ECO:0000256" key="1">
    <source>
        <dbReference type="ARBA" id="ARBA00022714"/>
    </source>
</evidence>
<keyword evidence="4" id="KW-0411">Iron-sulfur</keyword>
<keyword evidence="1" id="KW-0001">2Fe-2S</keyword>
<dbReference type="InterPro" id="IPR052950">
    <property type="entry name" value="CISD"/>
</dbReference>